<name>A0A1A9UDH8_GLOAU</name>
<dbReference type="VEuPathDB" id="VectorBase:GAUT043271"/>
<dbReference type="Proteomes" id="UP000078200">
    <property type="component" value="Unassembled WGS sequence"/>
</dbReference>
<evidence type="ECO:0000313" key="1">
    <source>
        <dbReference type="EnsemblMetazoa" id="GAUT043271-PA"/>
    </source>
</evidence>
<proteinExistence type="predicted"/>
<protein>
    <submittedName>
        <fullName evidence="1">Uncharacterized protein</fullName>
    </submittedName>
</protein>
<keyword evidence="2" id="KW-1185">Reference proteome</keyword>
<dbReference type="AlphaFoldDB" id="A0A1A9UDH8"/>
<organism evidence="1 2">
    <name type="scientific">Glossina austeni</name>
    <name type="common">Savannah tsetse fly</name>
    <dbReference type="NCBI Taxonomy" id="7395"/>
    <lineage>
        <taxon>Eukaryota</taxon>
        <taxon>Metazoa</taxon>
        <taxon>Ecdysozoa</taxon>
        <taxon>Arthropoda</taxon>
        <taxon>Hexapoda</taxon>
        <taxon>Insecta</taxon>
        <taxon>Pterygota</taxon>
        <taxon>Neoptera</taxon>
        <taxon>Endopterygota</taxon>
        <taxon>Diptera</taxon>
        <taxon>Brachycera</taxon>
        <taxon>Muscomorpha</taxon>
        <taxon>Hippoboscoidea</taxon>
        <taxon>Glossinidae</taxon>
        <taxon>Glossina</taxon>
    </lineage>
</organism>
<reference evidence="1" key="2">
    <citation type="submission" date="2020-05" db="UniProtKB">
        <authorList>
            <consortium name="EnsemblMetazoa"/>
        </authorList>
    </citation>
    <scope>IDENTIFICATION</scope>
    <source>
        <strain evidence="1">TTRI</strain>
    </source>
</reference>
<dbReference type="VEuPathDB" id="VectorBase:GAUT000906"/>
<sequence>MENLPNGELTAGMVRVQFLAEEVRNRQRQVAELPESVTAFSSEKRNVEFNAKYYKCETYGHKKIDCHAKDMKHNLKEAKCTGVGFTNLLEIRFINVVKKMLNALRLDKKQNSLDPVIHEENELEHETELRMALLFKTFLYGNM</sequence>
<accession>A0A1A9UDH8</accession>
<dbReference type="EnsemblMetazoa" id="GAUT000906-RA">
    <property type="protein sequence ID" value="GAUT000906-PA"/>
    <property type="gene ID" value="GAUT000906"/>
</dbReference>
<evidence type="ECO:0000313" key="2">
    <source>
        <dbReference type="Proteomes" id="UP000078200"/>
    </source>
</evidence>
<reference evidence="2" key="1">
    <citation type="submission" date="2014-05" db="EMBL/GenBank/DDBJ databases">
        <authorList>
            <person name="Aksoy S."/>
            <person name="Warren W."/>
            <person name="Wilson R.K."/>
        </authorList>
    </citation>
    <scope>NUCLEOTIDE SEQUENCE [LARGE SCALE GENOMIC DNA]</scope>
    <source>
        <strain evidence="2">TTRI</strain>
    </source>
</reference>
<dbReference type="EnsemblMetazoa" id="GAUT043271-RA">
    <property type="protein sequence ID" value="GAUT043271-PA"/>
    <property type="gene ID" value="GAUT043271"/>
</dbReference>